<dbReference type="Gene3D" id="1.10.1760.20">
    <property type="match status" value="1"/>
</dbReference>
<comment type="caution">
    <text evidence="2">The sequence shown here is derived from an EMBL/GenBank/DDBJ whole genome shotgun (WGS) entry which is preliminary data.</text>
</comment>
<keyword evidence="1" id="KW-0812">Transmembrane</keyword>
<feature type="transmembrane region" description="Helical" evidence="1">
    <location>
        <begin position="20"/>
        <end position="39"/>
    </location>
</feature>
<feature type="transmembrane region" description="Helical" evidence="1">
    <location>
        <begin position="90"/>
        <end position="112"/>
    </location>
</feature>
<name>A0A644XIW0_9ZZZZ</name>
<feature type="transmembrane region" description="Helical" evidence="1">
    <location>
        <begin position="166"/>
        <end position="192"/>
    </location>
</feature>
<feature type="transmembrane region" description="Helical" evidence="1">
    <location>
        <begin position="51"/>
        <end position="78"/>
    </location>
</feature>
<dbReference type="GO" id="GO:0022857">
    <property type="term" value="F:transmembrane transporter activity"/>
    <property type="evidence" value="ECO:0007669"/>
    <property type="project" value="InterPro"/>
</dbReference>
<dbReference type="AlphaFoldDB" id="A0A644XIW0"/>
<protein>
    <recommendedName>
        <fullName evidence="3">Pantothenic acid transporter PanT</fullName>
    </recommendedName>
</protein>
<keyword evidence="1" id="KW-0472">Membrane</keyword>
<reference evidence="2" key="1">
    <citation type="submission" date="2019-08" db="EMBL/GenBank/DDBJ databases">
        <authorList>
            <person name="Kucharzyk K."/>
            <person name="Murdoch R.W."/>
            <person name="Higgins S."/>
            <person name="Loffler F."/>
        </authorList>
    </citation>
    <scope>NUCLEOTIDE SEQUENCE</scope>
</reference>
<proteinExistence type="predicted"/>
<keyword evidence="1" id="KW-1133">Transmembrane helix</keyword>
<feature type="transmembrane region" description="Helical" evidence="1">
    <location>
        <begin position="124"/>
        <end position="146"/>
    </location>
</feature>
<dbReference type="EMBL" id="VSSQ01002558">
    <property type="protein sequence ID" value="MPM16142.1"/>
    <property type="molecule type" value="Genomic_DNA"/>
</dbReference>
<evidence type="ECO:0008006" key="3">
    <source>
        <dbReference type="Google" id="ProtNLM"/>
    </source>
</evidence>
<sequence>MQSNLSTTHSTKLSTRQLAIVGMLSAISMILGMTPLGFIQLPFMSATIMHIPVIIGAILEGPVVGALVGLIFGVFSLIRAFSNPTLTSFLFMNPIISIFPRILIGVGTYYIYKVVKLKATNVRIGIASVIGSFINTFGVLGISYLLYGDKLAEVMKISKTAVGVTFLTTAGTNGVAEAIISALVTIPVVIALRRILK</sequence>
<gene>
    <name evidence="2" type="ORF">SDC9_62518</name>
</gene>
<evidence type="ECO:0000313" key="2">
    <source>
        <dbReference type="EMBL" id="MPM16142.1"/>
    </source>
</evidence>
<dbReference type="InterPro" id="IPR024529">
    <property type="entry name" value="ECF_trnsprt_substrate-spec"/>
</dbReference>
<dbReference type="Pfam" id="PF12822">
    <property type="entry name" value="ECF_trnsprt"/>
    <property type="match status" value="1"/>
</dbReference>
<evidence type="ECO:0000256" key="1">
    <source>
        <dbReference type="SAM" id="Phobius"/>
    </source>
</evidence>
<accession>A0A644XIW0</accession>
<organism evidence="2">
    <name type="scientific">bioreactor metagenome</name>
    <dbReference type="NCBI Taxonomy" id="1076179"/>
    <lineage>
        <taxon>unclassified sequences</taxon>
        <taxon>metagenomes</taxon>
        <taxon>ecological metagenomes</taxon>
    </lineage>
</organism>